<dbReference type="EMBL" id="CAMXCT020006532">
    <property type="protein sequence ID" value="CAL1168820.1"/>
    <property type="molecule type" value="Genomic_DNA"/>
</dbReference>
<proteinExistence type="predicted"/>
<evidence type="ECO:0000313" key="1">
    <source>
        <dbReference type="EMBL" id="CAI4015445.1"/>
    </source>
</evidence>
<dbReference type="Proteomes" id="UP001152797">
    <property type="component" value="Unassembled WGS sequence"/>
</dbReference>
<comment type="caution">
    <text evidence="1">The sequence shown here is derived from an EMBL/GenBank/DDBJ whole genome shotgun (WGS) entry which is preliminary data.</text>
</comment>
<organism evidence="1">
    <name type="scientific">Cladocopium goreaui</name>
    <dbReference type="NCBI Taxonomy" id="2562237"/>
    <lineage>
        <taxon>Eukaryota</taxon>
        <taxon>Sar</taxon>
        <taxon>Alveolata</taxon>
        <taxon>Dinophyceae</taxon>
        <taxon>Suessiales</taxon>
        <taxon>Symbiodiniaceae</taxon>
        <taxon>Cladocopium</taxon>
    </lineage>
</organism>
<dbReference type="EMBL" id="CAMXCT030006532">
    <property type="protein sequence ID" value="CAL4802757.1"/>
    <property type="molecule type" value="Genomic_DNA"/>
</dbReference>
<dbReference type="EMBL" id="CAMXCT010006532">
    <property type="protein sequence ID" value="CAI4015445.1"/>
    <property type="molecule type" value="Genomic_DNA"/>
</dbReference>
<name>A0A9P1GIT5_9DINO</name>
<keyword evidence="3" id="KW-1185">Reference proteome</keyword>
<dbReference type="AlphaFoldDB" id="A0A9P1GIT5"/>
<feature type="non-terminal residue" evidence="1">
    <location>
        <position position="1"/>
    </location>
</feature>
<evidence type="ECO:0000313" key="2">
    <source>
        <dbReference type="EMBL" id="CAL4802757.1"/>
    </source>
</evidence>
<reference evidence="1" key="1">
    <citation type="submission" date="2022-10" db="EMBL/GenBank/DDBJ databases">
        <authorList>
            <person name="Chen Y."/>
            <person name="Dougan E. K."/>
            <person name="Chan C."/>
            <person name="Rhodes N."/>
            <person name="Thang M."/>
        </authorList>
    </citation>
    <scope>NUCLEOTIDE SEQUENCE</scope>
</reference>
<evidence type="ECO:0000313" key="3">
    <source>
        <dbReference type="Proteomes" id="UP001152797"/>
    </source>
</evidence>
<protein>
    <submittedName>
        <fullName evidence="1">Uncharacterized protein</fullName>
    </submittedName>
</protein>
<sequence>VPPIPMGDLLKEQVEEMGPHFRYVGNLQKDNEFSFDLSGALMVTGHAASPY</sequence>
<gene>
    <name evidence="1" type="ORF">C1SCF055_LOCUS40273</name>
</gene>
<accession>A0A9P1GIT5</accession>
<reference evidence="2 3" key="2">
    <citation type="submission" date="2024-05" db="EMBL/GenBank/DDBJ databases">
        <authorList>
            <person name="Chen Y."/>
            <person name="Shah S."/>
            <person name="Dougan E. K."/>
            <person name="Thang M."/>
            <person name="Chan C."/>
        </authorList>
    </citation>
    <scope>NUCLEOTIDE SEQUENCE [LARGE SCALE GENOMIC DNA]</scope>
</reference>